<evidence type="ECO:0000256" key="4">
    <source>
        <dbReference type="ARBA" id="ARBA00022679"/>
    </source>
</evidence>
<evidence type="ECO:0000256" key="1">
    <source>
        <dbReference type="ARBA" id="ARBA00004651"/>
    </source>
</evidence>
<evidence type="ECO:0000313" key="10">
    <source>
        <dbReference type="EMBL" id="MCJ8210919.1"/>
    </source>
</evidence>
<evidence type="ECO:0000256" key="2">
    <source>
        <dbReference type="ARBA" id="ARBA00022475"/>
    </source>
</evidence>
<evidence type="ECO:0000259" key="9">
    <source>
        <dbReference type="Pfam" id="PF13231"/>
    </source>
</evidence>
<feature type="transmembrane region" description="Helical" evidence="8">
    <location>
        <begin position="103"/>
        <end position="122"/>
    </location>
</feature>
<dbReference type="Pfam" id="PF13231">
    <property type="entry name" value="PMT_2"/>
    <property type="match status" value="1"/>
</dbReference>
<accession>A0A9X1X9U7</accession>
<evidence type="ECO:0000256" key="7">
    <source>
        <dbReference type="ARBA" id="ARBA00023136"/>
    </source>
</evidence>
<feature type="transmembrane region" description="Helical" evidence="8">
    <location>
        <begin position="12"/>
        <end position="34"/>
    </location>
</feature>
<gene>
    <name evidence="10" type="ORF">MUY27_14470</name>
</gene>
<evidence type="ECO:0000313" key="11">
    <source>
        <dbReference type="Proteomes" id="UP001139450"/>
    </source>
</evidence>
<feature type="transmembrane region" description="Helical" evidence="8">
    <location>
        <begin position="247"/>
        <end position="266"/>
    </location>
</feature>
<keyword evidence="3" id="KW-0328">Glycosyltransferase</keyword>
<dbReference type="InterPro" id="IPR050297">
    <property type="entry name" value="LipidA_mod_glycosyltrf_83"/>
</dbReference>
<keyword evidence="4" id="KW-0808">Transferase</keyword>
<proteinExistence type="predicted"/>
<protein>
    <submittedName>
        <fullName evidence="10">Glycosyltransferase family 39 protein</fullName>
    </submittedName>
</protein>
<dbReference type="PANTHER" id="PTHR33908">
    <property type="entry name" value="MANNOSYLTRANSFERASE YKCB-RELATED"/>
    <property type="match status" value="1"/>
</dbReference>
<feature type="transmembrane region" description="Helical" evidence="8">
    <location>
        <begin position="197"/>
        <end position="217"/>
    </location>
</feature>
<feature type="domain" description="Glycosyltransferase RgtA/B/C/D-like" evidence="9">
    <location>
        <begin position="55"/>
        <end position="214"/>
    </location>
</feature>
<keyword evidence="6 8" id="KW-1133">Transmembrane helix</keyword>
<feature type="transmembrane region" description="Helical" evidence="8">
    <location>
        <begin position="154"/>
        <end position="185"/>
    </location>
</feature>
<evidence type="ECO:0000256" key="6">
    <source>
        <dbReference type="ARBA" id="ARBA00022989"/>
    </source>
</evidence>
<reference evidence="10" key="1">
    <citation type="submission" date="2022-04" db="EMBL/GenBank/DDBJ databases">
        <title>Mucilaginibacter sp. RS28 isolated from freshwater.</title>
        <authorList>
            <person name="Ko S.-R."/>
        </authorList>
    </citation>
    <scope>NUCLEOTIDE SEQUENCE</scope>
    <source>
        <strain evidence="10">RS28</strain>
    </source>
</reference>
<evidence type="ECO:0000256" key="5">
    <source>
        <dbReference type="ARBA" id="ARBA00022692"/>
    </source>
</evidence>
<comment type="caution">
    <text evidence="10">The sequence shown here is derived from an EMBL/GenBank/DDBJ whole genome shotgun (WGS) entry which is preliminary data.</text>
</comment>
<dbReference type="EMBL" id="JALJEJ010000007">
    <property type="protein sequence ID" value="MCJ8210919.1"/>
    <property type="molecule type" value="Genomic_DNA"/>
</dbReference>
<feature type="transmembrane region" description="Helical" evidence="8">
    <location>
        <begin position="79"/>
        <end position="97"/>
    </location>
</feature>
<feature type="transmembrane region" description="Helical" evidence="8">
    <location>
        <begin position="296"/>
        <end position="313"/>
    </location>
</feature>
<sequence>MSYINRKPTYGNFILIFAGLKLLLNMLALNRYGFHRDELLHLALGDHLAWGYKEVPPFIGFLAFIVNHVLVGSLIATRIFPALFAAAMVWVAGKLVVEFGGRRFAIAITCLTLILSPAFVASDYLFQPVIFDQFWWVFATLLLAKFINTKEDKYLYFFGVAVGFGILTKYTMLFYVVALIIGLLCTRQRKMLISKPFLISAVIAIIMILPNIVWQLTHHIPAISHMNKLQSQQLQYNHWQDFVIQQFVYQGISSLVWLAGLGGLFLSYKLRRFMFLGIAYLVVFAFLLKMNGKSYYLFPAYPMLFAAGAYMIERVLKSSWKPLRIAVLLVLTLPHLLLLPIALPIMPVDQMIAYLKKLKQNFPVLKFANTWEDHKQHPLTQDYADMHGWVEMVEKSAKAFHALPAAEQSKTIVFSDNYGEAAAFFHYGPQYGLPPSISLNSSFALWAPEHLDIDNIIYISDDDDVSDLVPVSQSIEKIGEVTDTLSREKGTGIFLIKGIKPELREIYKKHLKESREN</sequence>
<organism evidence="10 11">
    <name type="scientific">Mucilaginibacter straminoryzae</name>
    <dbReference type="NCBI Taxonomy" id="2932774"/>
    <lineage>
        <taxon>Bacteria</taxon>
        <taxon>Pseudomonadati</taxon>
        <taxon>Bacteroidota</taxon>
        <taxon>Sphingobacteriia</taxon>
        <taxon>Sphingobacteriales</taxon>
        <taxon>Sphingobacteriaceae</taxon>
        <taxon>Mucilaginibacter</taxon>
    </lineage>
</organism>
<keyword evidence="2" id="KW-1003">Cell membrane</keyword>
<dbReference type="RefSeq" id="WP_245130987.1">
    <property type="nucleotide sequence ID" value="NZ_JALJEJ010000007.1"/>
</dbReference>
<dbReference type="GO" id="GO:0009103">
    <property type="term" value="P:lipopolysaccharide biosynthetic process"/>
    <property type="evidence" value="ECO:0007669"/>
    <property type="project" value="UniProtKB-ARBA"/>
</dbReference>
<keyword evidence="5 8" id="KW-0812">Transmembrane</keyword>
<comment type="subcellular location">
    <subcellularLocation>
        <location evidence="1">Cell membrane</location>
        <topology evidence="1">Multi-pass membrane protein</topology>
    </subcellularLocation>
</comment>
<name>A0A9X1X9U7_9SPHI</name>
<evidence type="ECO:0000256" key="3">
    <source>
        <dbReference type="ARBA" id="ARBA00022676"/>
    </source>
</evidence>
<keyword evidence="11" id="KW-1185">Reference proteome</keyword>
<evidence type="ECO:0000256" key="8">
    <source>
        <dbReference type="SAM" id="Phobius"/>
    </source>
</evidence>
<dbReference type="GO" id="GO:0005886">
    <property type="term" value="C:plasma membrane"/>
    <property type="evidence" value="ECO:0007669"/>
    <property type="project" value="UniProtKB-SubCell"/>
</dbReference>
<keyword evidence="7 8" id="KW-0472">Membrane</keyword>
<dbReference type="AlphaFoldDB" id="A0A9X1X9U7"/>
<feature type="transmembrane region" description="Helical" evidence="8">
    <location>
        <begin position="273"/>
        <end position="290"/>
    </location>
</feature>
<dbReference type="PANTHER" id="PTHR33908:SF11">
    <property type="entry name" value="MEMBRANE PROTEIN"/>
    <property type="match status" value="1"/>
</dbReference>
<dbReference type="InterPro" id="IPR038731">
    <property type="entry name" value="RgtA/B/C-like"/>
</dbReference>
<dbReference type="Proteomes" id="UP001139450">
    <property type="component" value="Unassembled WGS sequence"/>
</dbReference>
<feature type="transmembrane region" description="Helical" evidence="8">
    <location>
        <begin position="325"/>
        <end position="346"/>
    </location>
</feature>
<dbReference type="GO" id="GO:0016763">
    <property type="term" value="F:pentosyltransferase activity"/>
    <property type="evidence" value="ECO:0007669"/>
    <property type="project" value="TreeGrafter"/>
</dbReference>